<dbReference type="PANTHER" id="PTHR12993:SF30">
    <property type="entry name" value="N-ACETYL-ALPHA-D-GLUCOSAMINYL L-MALATE DEACETYLASE 1"/>
    <property type="match status" value="1"/>
</dbReference>
<dbReference type="GO" id="GO:0016787">
    <property type="term" value="F:hydrolase activity"/>
    <property type="evidence" value="ECO:0007669"/>
    <property type="project" value="UniProtKB-KW"/>
</dbReference>
<dbReference type="Proteomes" id="UP001281656">
    <property type="component" value="Unassembled WGS sequence"/>
</dbReference>
<protein>
    <submittedName>
        <fullName evidence="1">PIG-L family deacetylase</fullName>
        <ecNumber evidence="1">3.5.1.-</ecNumber>
    </submittedName>
</protein>
<dbReference type="SUPFAM" id="SSF102588">
    <property type="entry name" value="LmbE-like"/>
    <property type="match status" value="1"/>
</dbReference>
<dbReference type="PANTHER" id="PTHR12993">
    <property type="entry name" value="N-ACETYLGLUCOSAMINYL-PHOSPHATIDYLINOSITOL DE-N-ACETYLASE-RELATED"/>
    <property type="match status" value="1"/>
</dbReference>
<evidence type="ECO:0000313" key="1">
    <source>
        <dbReference type="EMBL" id="MDW8800543.1"/>
    </source>
</evidence>
<organism evidence="1 2">
    <name type="scientific">Clostridium tanneri</name>
    <dbReference type="NCBI Taxonomy" id="3037988"/>
    <lineage>
        <taxon>Bacteria</taxon>
        <taxon>Bacillati</taxon>
        <taxon>Bacillota</taxon>
        <taxon>Clostridia</taxon>
        <taxon>Eubacteriales</taxon>
        <taxon>Clostridiaceae</taxon>
        <taxon>Clostridium</taxon>
    </lineage>
</organism>
<name>A0ABU4JRG5_9CLOT</name>
<dbReference type="InterPro" id="IPR003737">
    <property type="entry name" value="GlcNAc_PI_deacetylase-related"/>
</dbReference>
<comment type="caution">
    <text evidence="1">The sequence shown here is derived from an EMBL/GenBank/DDBJ whole genome shotgun (WGS) entry which is preliminary data.</text>
</comment>
<proteinExistence type="predicted"/>
<accession>A0ABU4JRG5</accession>
<dbReference type="EMBL" id="JARUJP010000004">
    <property type="protein sequence ID" value="MDW8800543.1"/>
    <property type="molecule type" value="Genomic_DNA"/>
</dbReference>
<reference evidence="1 2" key="1">
    <citation type="submission" date="2023-04" db="EMBL/GenBank/DDBJ databases">
        <title>Clostridium tannerae sp. nov., isolated from the fecal material of an alpaca.</title>
        <authorList>
            <person name="Miller S."/>
            <person name="Hendry M."/>
            <person name="King J."/>
            <person name="Sankaranarayanan K."/>
            <person name="Lawson P.A."/>
        </authorList>
    </citation>
    <scope>NUCLEOTIDE SEQUENCE [LARGE SCALE GENOMIC DNA]</scope>
    <source>
        <strain evidence="1 2">A1-XYC3</strain>
    </source>
</reference>
<sequence>MEKILVIAAHPDDEILGCGGTIKRLIDEGNEAYSLILSDGTTSRHGNLTEVVLEEIKNRLKQSQAAAKIIGYKELFFCQFVDNSFDKDTLLEIVKAIEKYIVLLKPSIIFTHHYGDLNIDHQRTFQAVQTASRPMVNCPVKELYCFETFSATEWSFIDKDKFVPNYFVNIETTLKDKLQAIKCYKSELRQFPHPRSIEGLETAARRWGTVIGCNYAEAFELVRKIIP</sequence>
<dbReference type="InterPro" id="IPR024078">
    <property type="entry name" value="LmbE-like_dom_sf"/>
</dbReference>
<keyword evidence="2" id="KW-1185">Reference proteome</keyword>
<dbReference type="Pfam" id="PF02585">
    <property type="entry name" value="PIG-L"/>
    <property type="match status" value="1"/>
</dbReference>
<evidence type="ECO:0000313" key="2">
    <source>
        <dbReference type="Proteomes" id="UP001281656"/>
    </source>
</evidence>
<dbReference type="Gene3D" id="3.40.50.10320">
    <property type="entry name" value="LmbE-like"/>
    <property type="match status" value="1"/>
</dbReference>
<keyword evidence="1" id="KW-0378">Hydrolase</keyword>
<dbReference type="EC" id="3.5.1.-" evidence="1"/>
<dbReference type="RefSeq" id="WP_318797033.1">
    <property type="nucleotide sequence ID" value="NZ_JARUJP010000004.1"/>
</dbReference>
<gene>
    <name evidence="1" type="ORF">P8V03_05170</name>
</gene>